<protein>
    <submittedName>
        <fullName evidence="7">Uncharacterized protein</fullName>
    </submittedName>
</protein>
<feature type="compositionally biased region" description="Basic and acidic residues" evidence="6">
    <location>
        <begin position="120"/>
        <end position="148"/>
    </location>
</feature>
<name>A0A8H3HZ12_9LECA</name>
<evidence type="ECO:0000313" key="8">
    <source>
        <dbReference type="Proteomes" id="UP000664169"/>
    </source>
</evidence>
<dbReference type="PANTHER" id="PTHR14152:SF5">
    <property type="entry name" value="U4_U6.U5 TRI-SNRNP-ASSOCIATED PROTEIN 1"/>
    <property type="match status" value="1"/>
</dbReference>
<keyword evidence="4" id="KW-0508">mRNA splicing</keyword>
<sequence>MADALSIEEANKVRARVGLPLLPVPGKTGALATTSDTDSSNSEEEEIGSTLESRQAEGYGNWDQLQKQAAEKEKKQARLNAIKKSRDEAQRKSKLKGKGLGEADEDEDLSAKAWLKGSAKRRENIEKEREKARKIQQEQREREEREYTSKDLAGLKVAHQATEFDLGDGEQILTLKDATIEENEEEGDELENVQLAEKERLEERLSLKRKKPGYNPMDDVDGEKKVLQQYDEVIDGKKRKAFTLNGEGEVDQADDLMNGDASGKTKTAISLDILKELPSSDYQEPAEVKMKKIKKKKVKNVRQRELDEDDIAPIPNGSANDDLMDLSSMSRPAKRQKNDSFDDEDLQLSLARQRRAALKQRKRTRPEDLAEQIRQEESEAPDIKMEDADEAGLIIDETSEFISNLQLPEPDRPRVVSNQTVTKKEESDSDDEDTDMAGSYNNVPDPDTKKEETESTELVDDTGLGQEATVNSGIAAALNLARDRGLVANAREGESNEDTRRRNMFMNEMAKIERDVDDWAKRERERLRNSIEWKRLSIREQESRSGRLNDERDRRKSDLRSQLMSKQYRPSVQLKYVDEHGRNMNQKEAFKNMSHAFHGKGSGKQKTERHLKKIEDEKQREAKSVLDSTVTGGSNSAASKKNKASRF</sequence>
<dbReference type="InterPro" id="IPR005011">
    <property type="entry name" value="SNU66/SART1"/>
</dbReference>
<reference evidence="7" key="1">
    <citation type="submission" date="2021-03" db="EMBL/GenBank/DDBJ databases">
        <authorList>
            <person name="Tagirdzhanova G."/>
        </authorList>
    </citation>
    <scope>NUCLEOTIDE SEQUENCE</scope>
</reference>
<dbReference type="Pfam" id="PF03343">
    <property type="entry name" value="SART-1"/>
    <property type="match status" value="1"/>
</dbReference>
<evidence type="ECO:0000313" key="7">
    <source>
        <dbReference type="EMBL" id="CAF9908392.1"/>
    </source>
</evidence>
<dbReference type="GO" id="GO:0046540">
    <property type="term" value="C:U4/U6 x U5 tri-snRNP complex"/>
    <property type="evidence" value="ECO:0007669"/>
    <property type="project" value="InterPro"/>
</dbReference>
<dbReference type="AlphaFoldDB" id="A0A8H3HZ12"/>
<evidence type="ECO:0000256" key="6">
    <source>
        <dbReference type="SAM" id="MobiDB-lite"/>
    </source>
</evidence>
<feature type="compositionally biased region" description="Basic and acidic residues" evidence="6">
    <location>
        <begin position="536"/>
        <end position="559"/>
    </location>
</feature>
<feature type="compositionally biased region" description="Basic and acidic residues" evidence="6">
    <location>
        <begin position="365"/>
        <end position="386"/>
    </location>
</feature>
<dbReference type="GO" id="GO:0000481">
    <property type="term" value="P:maturation of 5S rRNA"/>
    <property type="evidence" value="ECO:0007669"/>
    <property type="project" value="TreeGrafter"/>
</dbReference>
<organism evidence="7 8">
    <name type="scientific">Gomphillus americanus</name>
    <dbReference type="NCBI Taxonomy" id="1940652"/>
    <lineage>
        <taxon>Eukaryota</taxon>
        <taxon>Fungi</taxon>
        <taxon>Dikarya</taxon>
        <taxon>Ascomycota</taxon>
        <taxon>Pezizomycotina</taxon>
        <taxon>Lecanoromycetes</taxon>
        <taxon>OSLEUM clade</taxon>
        <taxon>Ostropomycetidae</taxon>
        <taxon>Ostropales</taxon>
        <taxon>Graphidaceae</taxon>
        <taxon>Gomphilloideae</taxon>
        <taxon>Gomphillus</taxon>
    </lineage>
</organism>
<comment type="similarity">
    <text evidence="2">Belongs to the SNU66/SART1 family.</text>
</comment>
<dbReference type="Pfam" id="PF19252">
    <property type="entry name" value="HIND"/>
    <property type="match status" value="1"/>
</dbReference>
<gene>
    <name evidence="7" type="ORF">GOMPHAMPRED_006150</name>
</gene>
<feature type="region of interest" description="Disordered" evidence="6">
    <location>
        <begin position="536"/>
        <end position="647"/>
    </location>
</feature>
<feature type="region of interest" description="Disordered" evidence="6">
    <location>
        <begin position="15"/>
        <end position="148"/>
    </location>
</feature>
<keyword evidence="5" id="KW-0539">Nucleus</keyword>
<feature type="compositionally biased region" description="Polar residues" evidence="6">
    <location>
        <begin position="560"/>
        <end position="570"/>
    </location>
</feature>
<dbReference type="GO" id="GO:0045292">
    <property type="term" value="P:mRNA cis splicing, via spliceosome"/>
    <property type="evidence" value="ECO:0007669"/>
    <property type="project" value="TreeGrafter"/>
</dbReference>
<feature type="region of interest" description="Disordered" evidence="6">
    <location>
        <begin position="293"/>
        <end position="466"/>
    </location>
</feature>
<evidence type="ECO:0000256" key="5">
    <source>
        <dbReference type="ARBA" id="ARBA00023242"/>
    </source>
</evidence>
<comment type="subcellular location">
    <subcellularLocation>
        <location evidence="1">Nucleus</location>
    </subcellularLocation>
</comment>
<evidence type="ECO:0000256" key="3">
    <source>
        <dbReference type="ARBA" id="ARBA00022664"/>
    </source>
</evidence>
<feature type="compositionally biased region" description="Basic and acidic residues" evidence="6">
    <location>
        <begin position="605"/>
        <end position="624"/>
    </location>
</feature>
<accession>A0A8H3HZ12</accession>
<proteinExistence type="inferred from homology"/>
<comment type="caution">
    <text evidence="7">The sequence shown here is derived from an EMBL/GenBank/DDBJ whole genome shotgun (WGS) entry which is preliminary data.</text>
</comment>
<evidence type="ECO:0000256" key="4">
    <source>
        <dbReference type="ARBA" id="ARBA00023187"/>
    </source>
</evidence>
<dbReference type="InterPro" id="IPR045347">
    <property type="entry name" value="HIND"/>
</dbReference>
<keyword evidence="3" id="KW-0507">mRNA processing</keyword>
<dbReference type="EMBL" id="CAJPDQ010000004">
    <property type="protein sequence ID" value="CAF9908392.1"/>
    <property type="molecule type" value="Genomic_DNA"/>
</dbReference>
<evidence type="ECO:0000256" key="1">
    <source>
        <dbReference type="ARBA" id="ARBA00004123"/>
    </source>
</evidence>
<dbReference type="PANTHER" id="PTHR14152">
    <property type="entry name" value="SQUAMOUS CELL CARCINOMA ANTIGEN RECOGNISED BY CYTOTOXIC T LYMPHOCYTES"/>
    <property type="match status" value="1"/>
</dbReference>
<dbReference type="Proteomes" id="UP000664169">
    <property type="component" value="Unassembled WGS sequence"/>
</dbReference>
<keyword evidence="8" id="KW-1185">Reference proteome</keyword>
<dbReference type="OrthoDB" id="5583at2759"/>
<evidence type="ECO:0000256" key="2">
    <source>
        <dbReference type="ARBA" id="ARBA00006076"/>
    </source>
</evidence>
<feature type="compositionally biased region" description="Basic residues" evidence="6">
    <location>
        <begin position="352"/>
        <end position="364"/>
    </location>
</feature>